<keyword evidence="2" id="KW-0677">Repeat</keyword>
<gene>
    <name evidence="4" type="ORF">HX001_12615</name>
</gene>
<dbReference type="Gene3D" id="2.160.10.10">
    <property type="entry name" value="Hexapeptide repeat proteins"/>
    <property type="match status" value="1"/>
</dbReference>
<dbReference type="PROSITE" id="PS00101">
    <property type="entry name" value="HEXAPEP_TRANSFERASES"/>
    <property type="match status" value="1"/>
</dbReference>
<dbReference type="SUPFAM" id="SSF51161">
    <property type="entry name" value="Trimeric LpxA-like enzymes"/>
    <property type="match status" value="1"/>
</dbReference>
<dbReference type="InterPro" id="IPR051159">
    <property type="entry name" value="Hexapeptide_acetyltransf"/>
</dbReference>
<name>A0AAJ1V8D9_9FLAO</name>
<keyword evidence="3 4" id="KW-0012">Acyltransferase</keyword>
<dbReference type="GO" id="GO:0016746">
    <property type="term" value="F:acyltransferase activity"/>
    <property type="evidence" value="ECO:0007669"/>
    <property type="project" value="UniProtKB-KW"/>
</dbReference>
<evidence type="ECO:0000313" key="4">
    <source>
        <dbReference type="EMBL" id="MDM1073324.1"/>
    </source>
</evidence>
<dbReference type="InterPro" id="IPR011004">
    <property type="entry name" value="Trimer_LpxA-like_sf"/>
</dbReference>
<sequence length="183" mass="20667">MLERIIFKLNNFINNKIHLYHLKSIKGKQLSPKSKISKGFKILNKENLRIEDYVYIGPNAFISCFGKVLIKRGTIIGPRVIIHTANHNYINDIKSIPYDKELLVKDVIIEENVWIGDSVIIVPGITIGEGSVIAAGSVIVKDIPKYSIAGGNPAKIIKERPNISDYLKNKELDNIYLKQKKND</sequence>
<evidence type="ECO:0000313" key="5">
    <source>
        <dbReference type="Proteomes" id="UP001170959"/>
    </source>
</evidence>
<evidence type="ECO:0000256" key="3">
    <source>
        <dbReference type="ARBA" id="ARBA00023315"/>
    </source>
</evidence>
<reference evidence="4" key="1">
    <citation type="submission" date="2020-06" db="EMBL/GenBank/DDBJ databases">
        <authorList>
            <person name="Dong N."/>
        </authorList>
    </citation>
    <scope>NUCLEOTIDE SEQUENCE</scope>
    <source>
        <strain evidence="4">R655-4</strain>
    </source>
</reference>
<comment type="caution">
    <text evidence="4">The sequence shown here is derived from an EMBL/GenBank/DDBJ whole genome shotgun (WGS) entry which is preliminary data.</text>
</comment>
<dbReference type="CDD" id="cd04647">
    <property type="entry name" value="LbH_MAT_like"/>
    <property type="match status" value="1"/>
</dbReference>
<proteinExistence type="predicted"/>
<dbReference type="AlphaFoldDB" id="A0AAJ1V8D9"/>
<dbReference type="Proteomes" id="UP001170959">
    <property type="component" value="Unassembled WGS sequence"/>
</dbReference>
<evidence type="ECO:0000256" key="1">
    <source>
        <dbReference type="ARBA" id="ARBA00022679"/>
    </source>
</evidence>
<protein>
    <submittedName>
        <fullName evidence="4">Acyltransferase</fullName>
    </submittedName>
</protein>
<dbReference type="InterPro" id="IPR018357">
    <property type="entry name" value="Hexapep_transf_CS"/>
</dbReference>
<dbReference type="Pfam" id="PF00132">
    <property type="entry name" value="Hexapep"/>
    <property type="match status" value="1"/>
</dbReference>
<organism evidence="4 5">
    <name type="scientific">Empedobacter brevis</name>
    <dbReference type="NCBI Taxonomy" id="247"/>
    <lineage>
        <taxon>Bacteria</taxon>
        <taxon>Pseudomonadati</taxon>
        <taxon>Bacteroidota</taxon>
        <taxon>Flavobacteriia</taxon>
        <taxon>Flavobacteriales</taxon>
        <taxon>Weeksellaceae</taxon>
        <taxon>Empedobacter</taxon>
    </lineage>
</organism>
<accession>A0AAJ1V8D9</accession>
<dbReference type="InterPro" id="IPR001451">
    <property type="entry name" value="Hexapep"/>
</dbReference>
<dbReference type="PANTHER" id="PTHR23416">
    <property type="entry name" value="SIALIC ACID SYNTHASE-RELATED"/>
    <property type="match status" value="1"/>
</dbReference>
<evidence type="ECO:0000256" key="2">
    <source>
        <dbReference type="ARBA" id="ARBA00022737"/>
    </source>
</evidence>
<dbReference type="RefSeq" id="WP_286493952.1">
    <property type="nucleotide sequence ID" value="NZ_DAMCAC010000006.1"/>
</dbReference>
<keyword evidence="1" id="KW-0808">Transferase</keyword>
<dbReference type="EMBL" id="JACAGJ010000006">
    <property type="protein sequence ID" value="MDM1073324.1"/>
    <property type="molecule type" value="Genomic_DNA"/>
</dbReference>
<reference evidence="4" key="2">
    <citation type="journal article" date="2022" name="Sci. Total Environ.">
        <title>Prevalence, transmission, and molecular epidemiology of tet(X)-positive bacteria among humans, animals, and environmental niches in China: An epidemiological, and genomic-based study.</title>
        <authorList>
            <person name="Dong N."/>
            <person name="Zeng Y."/>
            <person name="Cai C."/>
            <person name="Sun C."/>
            <person name="Lu J."/>
            <person name="Liu C."/>
            <person name="Zhou H."/>
            <person name="Sun Q."/>
            <person name="Shu L."/>
            <person name="Wang H."/>
            <person name="Wang Y."/>
            <person name="Wang S."/>
            <person name="Wu C."/>
            <person name="Chan E.W."/>
            <person name="Chen G."/>
            <person name="Shen Z."/>
            <person name="Chen S."/>
            <person name="Zhang R."/>
        </authorList>
    </citation>
    <scope>NUCLEOTIDE SEQUENCE</scope>
    <source>
        <strain evidence="4">R655-4</strain>
    </source>
</reference>